<dbReference type="InterPro" id="IPR001638">
    <property type="entry name" value="Solute-binding_3/MltF_N"/>
</dbReference>
<keyword evidence="2" id="KW-0813">Transport</keyword>
<feature type="domain" description="Solute-binding protein family 3/N-terminal" evidence="4">
    <location>
        <begin position="39"/>
        <end position="262"/>
    </location>
</feature>
<reference evidence="6" key="2">
    <citation type="journal article" date="2021" name="PeerJ">
        <title>Extensive microbial diversity within the chicken gut microbiome revealed by metagenomics and culture.</title>
        <authorList>
            <person name="Gilroy R."/>
            <person name="Ravi A."/>
            <person name="Getino M."/>
            <person name="Pursley I."/>
            <person name="Horton D.L."/>
            <person name="Alikhan N.F."/>
            <person name="Baker D."/>
            <person name="Gharbi K."/>
            <person name="Hall N."/>
            <person name="Watson M."/>
            <person name="Adriaenssens E.M."/>
            <person name="Foster-Nyarko E."/>
            <person name="Jarju S."/>
            <person name="Secka A."/>
            <person name="Antonio M."/>
            <person name="Oren A."/>
            <person name="Chaudhuri R.R."/>
            <person name="La Ragione R."/>
            <person name="Hildebrand F."/>
            <person name="Pallen M.J."/>
        </authorList>
    </citation>
    <scope>NUCLEOTIDE SEQUENCE</scope>
    <source>
        <strain evidence="6">CHK152-2871</strain>
    </source>
</reference>
<dbReference type="InterPro" id="IPR051455">
    <property type="entry name" value="Bact_solute-bind_prot3"/>
</dbReference>
<dbReference type="SMART" id="SM00079">
    <property type="entry name" value="PBPe"/>
    <property type="match status" value="1"/>
</dbReference>
<evidence type="ECO:0000313" key="6">
    <source>
        <dbReference type="EMBL" id="HIS73427.1"/>
    </source>
</evidence>
<dbReference type="GO" id="GO:0030288">
    <property type="term" value="C:outer membrane-bounded periplasmic space"/>
    <property type="evidence" value="ECO:0007669"/>
    <property type="project" value="TreeGrafter"/>
</dbReference>
<dbReference type="InterPro" id="IPR001320">
    <property type="entry name" value="Iontro_rcpt_C"/>
</dbReference>
<dbReference type="PANTHER" id="PTHR30085:SF6">
    <property type="entry name" value="ABC TRANSPORTER GLUTAMINE-BINDING PROTEIN GLNH"/>
    <property type="match status" value="1"/>
</dbReference>
<dbReference type="AlphaFoldDB" id="A0A9D1FGU1"/>
<evidence type="ECO:0000259" key="5">
    <source>
        <dbReference type="SMART" id="SM00079"/>
    </source>
</evidence>
<dbReference type="GO" id="GO:0015276">
    <property type="term" value="F:ligand-gated monoatomic ion channel activity"/>
    <property type="evidence" value="ECO:0007669"/>
    <property type="project" value="InterPro"/>
</dbReference>
<dbReference type="SUPFAM" id="SSF53850">
    <property type="entry name" value="Periplasmic binding protein-like II"/>
    <property type="match status" value="1"/>
</dbReference>
<evidence type="ECO:0000259" key="4">
    <source>
        <dbReference type="SMART" id="SM00062"/>
    </source>
</evidence>
<proteinExistence type="inferred from homology"/>
<comment type="caution">
    <text evidence="6">The sequence shown here is derived from an EMBL/GenBank/DDBJ whole genome shotgun (WGS) entry which is preliminary data.</text>
</comment>
<dbReference type="EMBL" id="DVJQ01000002">
    <property type="protein sequence ID" value="HIS73427.1"/>
    <property type="molecule type" value="Genomic_DNA"/>
</dbReference>
<dbReference type="SMART" id="SM00062">
    <property type="entry name" value="PBPb"/>
    <property type="match status" value="1"/>
</dbReference>
<dbReference type="GO" id="GO:0006865">
    <property type="term" value="P:amino acid transport"/>
    <property type="evidence" value="ECO:0007669"/>
    <property type="project" value="TreeGrafter"/>
</dbReference>
<dbReference type="PROSITE" id="PS51257">
    <property type="entry name" value="PROKAR_LIPOPROTEIN"/>
    <property type="match status" value="1"/>
</dbReference>
<gene>
    <name evidence="6" type="ORF">IAA86_00210</name>
</gene>
<dbReference type="PANTHER" id="PTHR30085">
    <property type="entry name" value="AMINO ACID ABC TRANSPORTER PERMEASE"/>
    <property type="match status" value="1"/>
</dbReference>
<accession>A0A9D1FGU1</accession>
<dbReference type="Pfam" id="PF00497">
    <property type="entry name" value="SBP_bac_3"/>
    <property type="match status" value="1"/>
</dbReference>
<sequence>MKNLILILTLILFSSIALFGCTLGEKKENALSHAILTHKLTVGVKCDSKPFGFIDENGEFAGFDVDVAKAVSYRLLNDENAVEFVCVTPNSRISDLNAKKVDMLIAAMSITQSRAAVVRFSTPYYQAGQAIMVKDNSKIYSINDLNGANVGIVLGTTGEKSIRKLAPQANLRAAKTYIEIFELLKNGEIDAIFADDSMLYGILSDNKGYKILPKRYTKEYYSIALRLSEGSDELERAVNETLALMQEKGILNKIKSKWIPNLHS</sequence>
<dbReference type="GO" id="GO:0005576">
    <property type="term" value="C:extracellular region"/>
    <property type="evidence" value="ECO:0007669"/>
    <property type="project" value="TreeGrafter"/>
</dbReference>
<keyword evidence="3" id="KW-0732">Signal</keyword>
<organism evidence="6 7">
    <name type="scientific">Candidatus Galligastranaerophilus intestinavium</name>
    <dbReference type="NCBI Taxonomy" id="2840836"/>
    <lineage>
        <taxon>Bacteria</taxon>
        <taxon>Candidatus Galligastranaerophilus</taxon>
    </lineage>
</organism>
<feature type="domain" description="Ionotropic glutamate receptor C-terminal" evidence="5">
    <location>
        <begin position="39"/>
        <end position="261"/>
    </location>
</feature>
<evidence type="ECO:0000313" key="7">
    <source>
        <dbReference type="Proteomes" id="UP000886865"/>
    </source>
</evidence>
<name>A0A9D1FGU1_9BACT</name>
<dbReference type="Gene3D" id="3.40.190.10">
    <property type="entry name" value="Periplasmic binding protein-like II"/>
    <property type="match status" value="2"/>
</dbReference>
<protein>
    <submittedName>
        <fullName evidence="6">Transporter substrate-binding domain-containing protein</fullName>
    </submittedName>
</protein>
<evidence type="ECO:0000256" key="3">
    <source>
        <dbReference type="ARBA" id="ARBA00022729"/>
    </source>
</evidence>
<dbReference type="GO" id="GO:0016020">
    <property type="term" value="C:membrane"/>
    <property type="evidence" value="ECO:0007669"/>
    <property type="project" value="InterPro"/>
</dbReference>
<comment type="similarity">
    <text evidence="1">Belongs to the bacterial solute-binding protein 3 family.</text>
</comment>
<evidence type="ECO:0000256" key="2">
    <source>
        <dbReference type="ARBA" id="ARBA00022448"/>
    </source>
</evidence>
<reference evidence="6" key="1">
    <citation type="submission" date="2020-10" db="EMBL/GenBank/DDBJ databases">
        <authorList>
            <person name="Gilroy R."/>
        </authorList>
    </citation>
    <scope>NUCLEOTIDE SEQUENCE</scope>
    <source>
        <strain evidence="6">CHK152-2871</strain>
    </source>
</reference>
<evidence type="ECO:0000256" key="1">
    <source>
        <dbReference type="ARBA" id="ARBA00010333"/>
    </source>
</evidence>
<dbReference type="Proteomes" id="UP000886865">
    <property type="component" value="Unassembled WGS sequence"/>
</dbReference>